<comment type="caution">
    <text evidence="1">The sequence shown here is derived from an EMBL/GenBank/DDBJ whole genome shotgun (WGS) entry which is preliminary data.</text>
</comment>
<reference evidence="1 2" key="1">
    <citation type="journal article" date="2017" name="Eur. J. Clin. Microbiol. Infect. Dis.">
        <title>Uncommonly isolated clinical Pseudomonas: identification and phylogenetic assignation.</title>
        <authorList>
            <person name="Mulet M."/>
            <person name="Gomila M."/>
            <person name="Ramirez A."/>
            <person name="Cardew S."/>
            <person name="Moore E.R."/>
            <person name="Lalucat J."/>
            <person name="Garcia-Valdes E."/>
        </authorList>
    </citation>
    <scope>NUCLEOTIDE SEQUENCE [LARGE SCALE GENOMIC DNA]</scope>
    <source>
        <strain evidence="1 2">SD129</strain>
    </source>
</reference>
<dbReference type="AlphaFoldDB" id="A0A5R9QAX6"/>
<evidence type="ECO:0000313" key="1">
    <source>
        <dbReference type="EMBL" id="TLX62140.1"/>
    </source>
</evidence>
<evidence type="ECO:0000313" key="2">
    <source>
        <dbReference type="Proteomes" id="UP000306753"/>
    </source>
</evidence>
<dbReference type="RefSeq" id="WP_138412437.1">
    <property type="nucleotide sequence ID" value="NZ_QLAG01000026.1"/>
</dbReference>
<dbReference type="Proteomes" id="UP000306753">
    <property type="component" value="Unassembled WGS sequence"/>
</dbReference>
<dbReference type="EMBL" id="QLAG01000026">
    <property type="protein sequence ID" value="TLX62140.1"/>
    <property type="molecule type" value="Genomic_DNA"/>
</dbReference>
<organism evidence="1 2">
    <name type="scientific">Stutzerimonas nosocomialis</name>
    <dbReference type="NCBI Taxonomy" id="1056496"/>
    <lineage>
        <taxon>Bacteria</taxon>
        <taxon>Pseudomonadati</taxon>
        <taxon>Pseudomonadota</taxon>
        <taxon>Gammaproteobacteria</taxon>
        <taxon>Pseudomonadales</taxon>
        <taxon>Pseudomonadaceae</taxon>
        <taxon>Stutzerimonas</taxon>
    </lineage>
</organism>
<name>A0A5R9QAX6_9GAMM</name>
<evidence type="ECO:0008006" key="3">
    <source>
        <dbReference type="Google" id="ProtNLM"/>
    </source>
</evidence>
<keyword evidence="2" id="KW-1185">Reference proteome</keyword>
<accession>A0A5R9QAX6</accession>
<proteinExistence type="predicted"/>
<sequence>MIDIKHKHAGHLITIEGHPFKANDAGQWDLTEIWQTLRLPKGKQPKRFVERKEAQRLEQAGKIGSLNRGRAGSQTLAAKQAVIRYAAWVSPEFEDMVFDAFEAILELPEVMAAVADQMRTMGYRHSAALLEREKDIRREALRALKKGPRPPLTAEQKESRRLSRLAYAEANKARRAGRKYA</sequence>
<gene>
    <name evidence="1" type="ORF">DN820_17570</name>
</gene>
<protein>
    <recommendedName>
        <fullName evidence="3">KilA-N domain-containing protein</fullName>
    </recommendedName>
</protein>